<organism evidence="1 2">
    <name type="scientific">Bacteroides ovatus</name>
    <dbReference type="NCBI Taxonomy" id="28116"/>
    <lineage>
        <taxon>Bacteria</taxon>
        <taxon>Pseudomonadati</taxon>
        <taxon>Bacteroidota</taxon>
        <taxon>Bacteroidia</taxon>
        <taxon>Bacteroidales</taxon>
        <taxon>Bacteroidaceae</taxon>
        <taxon>Bacteroides</taxon>
    </lineage>
</organism>
<gene>
    <name evidence="1" type="ORF">SAMN05192581_101110</name>
</gene>
<protein>
    <submittedName>
        <fullName evidence="1">Uncharacterized protein</fullName>
    </submittedName>
</protein>
<dbReference type="AlphaFoldDB" id="A0A1G6G436"/>
<dbReference type="EMBL" id="FMYE01000011">
    <property type="protein sequence ID" value="SDB76619.1"/>
    <property type="molecule type" value="Genomic_DNA"/>
</dbReference>
<evidence type="ECO:0000313" key="2">
    <source>
        <dbReference type="Proteomes" id="UP000183670"/>
    </source>
</evidence>
<proteinExistence type="predicted"/>
<dbReference type="Proteomes" id="UP000183670">
    <property type="component" value="Unassembled WGS sequence"/>
</dbReference>
<accession>A0A1G6G436</accession>
<dbReference type="RefSeq" id="WP_074557476.1">
    <property type="nucleotide sequence ID" value="NZ_FMYE01000011.1"/>
</dbReference>
<reference evidence="1 2" key="1">
    <citation type="submission" date="2016-10" db="EMBL/GenBank/DDBJ databases">
        <authorList>
            <person name="de Groot N.N."/>
        </authorList>
    </citation>
    <scope>NUCLEOTIDE SEQUENCE [LARGE SCALE GENOMIC DNA]</scope>
    <source>
        <strain evidence="1 2">NLAE-zl-C500</strain>
    </source>
</reference>
<evidence type="ECO:0000313" key="1">
    <source>
        <dbReference type="EMBL" id="SDB76619.1"/>
    </source>
</evidence>
<name>A0A1G6G436_BACOV</name>
<sequence>MNIQEILNMVDEDIARAEEQQPDNKEENIDFLLSELEASRELDEDRLAEKYLAMHTMYQFLTRPGNLIKILDCKDQLTLGECLPMLTYLPWVKDTEFERLCLEASFCSLYNHFQYGNELEKGFAAIATIKLLLHHSEQLLPCFEEFQQITYENEHLHKQMDEVDFQYEPQILLYQVQASMVPFVQRVYEMYPMLEEERINEFCNRIEATLADLELSQERMMFKTRLIYNFMIEADIRCYEGINEEEE</sequence>